<dbReference type="Gene3D" id="3.40.50.1820">
    <property type="entry name" value="alpha/beta hydrolase"/>
    <property type="match status" value="1"/>
</dbReference>
<dbReference type="GO" id="GO:0016747">
    <property type="term" value="F:acyltransferase activity, transferring groups other than amino-acyl groups"/>
    <property type="evidence" value="ECO:0007669"/>
    <property type="project" value="TreeGrafter"/>
</dbReference>
<dbReference type="OrthoDB" id="9777383at2"/>
<sequence precursor="true">MLLRSLILLMTLTTTGICTATEQNPKKPKRNTPPKAAQGFQWVNAMPKNHHPSLKHATFRSPSLNRDVGYVILLPTEYKANPNQKFPVVYYLHGGRPGSETKSIGLAASIDNAMANSDASAAIYVFVNGGPVSHYNIPDAPEKQGASLFIEELIPHIDATYRTIANRSGRALEGFSQGGRATMRLALRHPDLFCSAAAGGGGYATEKRISEEDGYENPKLRFSPGDNTWDLARVYAKRPHPTVQWMIYVGDKGFNYENNLQYMQFLDSLQIPYERIVVPGATHSAKQIYDAAGLKIMRFHAANFRDAAKPKSE</sequence>
<feature type="signal peptide" evidence="1">
    <location>
        <begin position="1"/>
        <end position="20"/>
    </location>
</feature>
<dbReference type="InterPro" id="IPR029058">
    <property type="entry name" value="AB_hydrolase_fold"/>
</dbReference>
<dbReference type="InterPro" id="IPR050583">
    <property type="entry name" value="Mycobacterial_A85_antigen"/>
</dbReference>
<gene>
    <name evidence="2" type="primary">axe1-6A_2</name>
    <name evidence="2" type="ORF">FF011L_46960</name>
</gene>
<proteinExistence type="predicted"/>
<evidence type="ECO:0000313" key="3">
    <source>
        <dbReference type="Proteomes" id="UP000320672"/>
    </source>
</evidence>
<dbReference type="InterPro" id="IPR000801">
    <property type="entry name" value="Esterase-like"/>
</dbReference>
<keyword evidence="1" id="KW-0732">Signal</keyword>
<dbReference type="KEGG" id="rml:FF011L_46960"/>
<dbReference type="SUPFAM" id="SSF53474">
    <property type="entry name" value="alpha/beta-Hydrolases"/>
    <property type="match status" value="1"/>
</dbReference>
<feature type="chain" id="PRO_5022158734" evidence="1">
    <location>
        <begin position="21"/>
        <end position="313"/>
    </location>
</feature>
<organism evidence="2 3">
    <name type="scientific">Roseimaritima multifibrata</name>
    <dbReference type="NCBI Taxonomy" id="1930274"/>
    <lineage>
        <taxon>Bacteria</taxon>
        <taxon>Pseudomonadati</taxon>
        <taxon>Planctomycetota</taxon>
        <taxon>Planctomycetia</taxon>
        <taxon>Pirellulales</taxon>
        <taxon>Pirellulaceae</taxon>
        <taxon>Roseimaritima</taxon>
    </lineage>
</organism>
<accession>A0A517MLX2</accession>
<dbReference type="EMBL" id="CP036262">
    <property type="protein sequence ID" value="QDS95895.1"/>
    <property type="molecule type" value="Genomic_DNA"/>
</dbReference>
<name>A0A517MLX2_9BACT</name>
<keyword evidence="3" id="KW-1185">Reference proteome</keyword>
<dbReference type="PANTHER" id="PTHR48098">
    <property type="entry name" value="ENTEROCHELIN ESTERASE-RELATED"/>
    <property type="match status" value="1"/>
</dbReference>
<dbReference type="Proteomes" id="UP000320672">
    <property type="component" value="Chromosome"/>
</dbReference>
<protein>
    <submittedName>
        <fullName evidence="2">Carbohydrate acetyl esterase/feruloyl esterase</fullName>
    </submittedName>
</protein>
<evidence type="ECO:0000313" key="2">
    <source>
        <dbReference type="EMBL" id="QDS95895.1"/>
    </source>
</evidence>
<dbReference type="PANTHER" id="PTHR48098:SF1">
    <property type="entry name" value="DIACYLGLYCEROL ACYLTRANSFERASE_MYCOLYLTRANSFERASE AG85A"/>
    <property type="match status" value="1"/>
</dbReference>
<evidence type="ECO:0000256" key="1">
    <source>
        <dbReference type="SAM" id="SignalP"/>
    </source>
</evidence>
<dbReference type="AlphaFoldDB" id="A0A517MLX2"/>
<dbReference type="Pfam" id="PF00756">
    <property type="entry name" value="Esterase"/>
    <property type="match status" value="1"/>
</dbReference>
<reference evidence="2 3" key="1">
    <citation type="submission" date="2019-02" db="EMBL/GenBank/DDBJ databases">
        <title>Deep-cultivation of Planctomycetes and their phenomic and genomic characterization uncovers novel biology.</title>
        <authorList>
            <person name="Wiegand S."/>
            <person name="Jogler M."/>
            <person name="Boedeker C."/>
            <person name="Pinto D."/>
            <person name="Vollmers J."/>
            <person name="Rivas-Marin E."/>
            <person name="Kohn T."/>
            <person name="Peeters S.H."/>
            <person name="Heuer A."/>
            <person name="Rast P."/>
            <person name="Oberbeckmann S."/>
            <person name="Bunk B."/>
            <person name="Jeske O."/>
            <person name="Meyerdierks A."/>
            <person name="Storesund J.E."/>
            <person name="Kallscheuer N."/>
            <person name="Luecker S."/>
            <person name="Lage O.M."/>
            <person name="Pohl T."/>
            <person name="Merkel B.J."/>
            <person name="Hornburger P."/>
            <person name="Mueller R.-W."/>
            <person name="Bruemmer F."/>
            <person name="Labrenz M."/>
            <person name="Spormann A.M."/>
            <person name="Op den Camp H."/>
            <person name="Overmann J."/>
            <person name="Amann R."/>
            <person name="Jetten M.S.M."/>
            <person name="Mascher T."/>
            <person name="Medema M.H."/>
            <person name="Devos D.P."/>
            <person name="Kaster A.-K."/>
            <person name="Ovreas L."/>
            <person name="Rohde M."/>
            <person name="Galperin M.Y."/>
            <person name="Jogler C."/>
        </authorList>
    </citation>
    <scope>NUCLEOTIDE SEQUENCE [LARGE SCALE GENOMIC DNA]</scope>
    <source>
        <strain evidence="2 3">FF011L</strain>
    </source>
</reference>